<sequence length="147" mass="16477">MTPPAHRTLTPKPPPIGGGFGAFRGLHPEPTCRWAGMTHNDVPHDRFEYQEMIVGIAHRRTGPTNFRRFTTRHGHSLQIGEVRSPMAALNEMGDEGWQVVREQPVVHEQHPWVVAELQEADADVVSVSSSREYLLVRRVRAGEAQAS</sequence>
<evidence type="ECO:0000313" key="2">
    <source>
        <dbReference type="Proteomes" id="UP001157126"/>
    </source>
</evidence>
<name>A0ABQ6IRF2_9MICO</name>
<dbReference type="EMBL" id="BSUO01000001">
    <property type="protein sequence ID" value="GMA39661.1"/>
    <property type="molecule type" value="Genomic_DNA"/>
</dbReference>
<comment type="caution">
    <text evidence="1">The sequence shown here is derived from an EMBL/GenBank/DDBJ whole genome shotgun (WGS) entry which is preliminary data.</text>
</comment>
<keyword evidence="2" id="KW-1185">Reference proteome</keyword>
<dbReference type="Proteomes" id="UP001157126">
    <property type="component" value="Unassembled WGS sequence"/>
</dbReference>
<organism evidence="1 2">
    <name type="scientific">Mobilicoccus caccae</name>
    <dbReference type="NCBI Taxonomy" id="1859295"/>
    <lineage>
        <taxon>Bacteria</taxon>
        <taxon>Bacillati</taxon>
        <taxon>Actinomycetota</taxon>
        <taxon>Actinomycetes</taxon>
        <taxon>Micrococcales</taxon>
        <taxon>Dermatophilaceae</taxon>
        <taxon>Mobilicoccus</taxon>
    </lineage>
</organism>
<gene>
    <name evidence="1" type="ORF">GCM10025883_17060</name>
</gene>
<evidence type="ECO:0000313" key="1">
    <source>
        <dbReference type="EMBL" id="GMA39661.1"/>
    </source>
</evidence>
<accession>A0ABQ6IRF2</accession>
<proteinExistence type="predicted"/>
<reference evidence="2" key="1">
    <citation type="journal article" date="2019" name="Int. J. Syst. Evol. Microbiol.">
        <title>The Global Catalogue of Microorganisms (GCM) 10K type strain sequencing project: providing services to taxonomists for standard genome sequencing and annotation.</title>
        <authorList>
            <consortium name="The Broad Institute Genomics Platform"/>
            <consortium name="The Broad Institute Genome Sequencing Center for Infectious Disease"/>
            <person name="Wu L."/>
            <person name="Ma J."/>
        </authorList>
    </citation>
    <scope>NUCLEOTIDE SEQUENCE [LARGE SCALE GENOMIC DNA]</scope>
    <source>
        <strain evidence="2">NBRC 113072</strain>
    </source>
</reference>
<protein>
    <submittedName>
        <fullName evidence="1">Uncharacterized protein</fullName>
    </submittedName>
</protein>